<keyword evidence="2" id="KW-1133">Transmembrane helix</keyword>
<dbReference type="EMBL" id="QFNY01000084">
    <property type="protein sequence ID" value="PZP01223.1"/>
    <property type="molecule type" value="Genomic_DNA"/>
</dbReference>
<evidence type="ECO:0000313" key="5">
    <source>
        <dbReference type="Proteomes" id="UP000249451"/>
    </source>
</evidence>
<dbReference type="InterPro" id="IPR050721">
    <property type="entry name" value="Trk_Ktr_HKT_K-transport"/>
</dbReference>
<dbReference type="Pfam" id="PF07885">
    <property type="entry name" value="Ion_trans_2"/>
    <property type="match status" value="1"/>
</dbReference>
<dbReference type="InterPro" id="IPR036291">
    <property type="entry name" value="NAD(P)-bd_dom_sf"/>
</dbReference>
<organism evidence="4 5">
    <name type="scientific">Corynebacterium urealyticum</name>
    <dbReference type="NCBI Taxonomy" id="43771"/>
    <lineage>
        <taxon>Bacteria</taxon>
        <taxon>Bacillati</taxon>
        <taxon>Actinomycetota</taxon>
        <taxon>Actinomycetes</taxon>
        <taxon>Mycobacteriales</taxon>
        <taxon>Corynebacteriaceae</taxon>
        <taxon>Corynebacterium</taxon>
    </lineage>
</organism>
<comment type="caution">
    <text evidence="4">The sequence shown here is derived from an EMBL/GenBank/DDBJ whole genome shotgun (WGS) entry which is preliminary data.</text>
</comment>
<dbReference type="SUPFAM" id="SSF81324">
    <property type="entry name" value="Voltage-gated potassium channels"/>
    <property type="match status" value="1"/>
</dbReference>
<evidence type="ECO:0000256" key="2">
    <source>
        <dbReference type="SAM" id="Phobius"/>
    </source>
</evidence>
<dbReference type="PANTHER" id="PTHR43833:SF9">
    <property type="entry name" value="POTASSIUM CHANNEL PROTEIN YUGO-RELATED"/>
    <property type="match status" value="1"/>
</dbReference>
<dbReference type="InterPro" id="IPR013099">
    <property type="entry name" value="K_chnl_dom"/>
</dbReference>
<evidence type="ECO:0000313" key="4">
    <source>
        <dbReference type="EMBL" id="PZP01223.1"/>
    </source>
</evidence>
<dbReference type="Pfam" id="PF02254">
    <property type="entry name" value="TrkA_N"/>
    <property type="match status" value="1"/>
</dbReference>
<dbReference type="InterPro" id="IPR003148">
    <property type="entry name" value="RCK_N"/>
</dbReference>
<protein>
    <submittedName>
        <fullName evidence="4">Ion channel protein</fullName>
    </submittedName>
</protein>
<accession>A0A2W5B5Y6</accession>
<feature type="transmembrane region" description="Helical" evidence="2">
    <location>
        <begin position="45"/>
        <end position="62"/>
    </location>
</feature>
<feature type="transmembrane region" description="Helical" evidence="2">
    <location>
        <begin position="100"/>
        <end position="125"/>
    </location>
</feature>
<dbReference type="GO" id="GO:0005886">
    <property type="term" value="C:plasma membrane"/>
    <property type="evidence" value="ECO:0007669"/>
    <property type="project" value="UniProtKB-SubCell"/>
</dbReference>
<comment type="subcellular location">
    <subcellularLocation>
        <location evidence="1">Cell membrane</location>
        <topology evidence="1">Multi-pass membrane protein</topology>
    </subcellularLocation>
</comment>
<gene>
    <name evidence="4" type="ORF">DI609_04640</name>
</gene>
<dbReference type="Proteomes" id="UP000249451">
    <property type="component" value="Unassembled WGS sequence"/>
</dbReference>
<reference evidence="4 5" key="1">
    <citation type="submission" date="2017-11" db="EMBL/GenBank/DDBJ databases">
        <title>Infants hospitalized years apart are colonized by the same room-sourced microbial strains.</title>
        <authorList>
            <person name="Brooks B."/>
            <person name="Olm M.R."/>
            <person name="Firek B.A."/>
            <person name="Baker R."/>
            <person name="Thomas B.C."/>
            <person name="Morowitz M.J."/>
            <person name="Banfield J.F."/>
        </authorList>
    </citation>
    <scope>NUCLEOTIDE SEQUENCE [LARGE SCALE GENOMIC DNA]</scope>
    <source>
        <strain evidence="4">S2_012_000_R3_87</strain>
    </source>
</reference>
<dbReference type="AlphaFoldDB" id="A0A2W5B5Y6"/>
<keyword evidence="2" id="KW-0472">Membrane</keyword>
<dbReference type="Gene3D" id="1.10.287.70">
    <property type="match status" value="1"/>
</dbReference>
<dbReference type="PROSITE" id="PS51201">
    <property type="entry name" value="RCK_N"/>
    <property type="match status" value="1"/>
</dbReference>
<evidence type="ECO:0000259" key="3">
    <source>
        <dbReference type="PROSITE" id="PS51201"/>
    </source>
</evidence>
<dbReference type="SUPFAM" id="SSF51735">
    <property type="entry name" value="NAD(P)-binding Rossmann-fold domains"/>
    <property type="match status" value="1"/>
</dbReference>
<proteinExistence type="predicted"/>
<dbReference type="Gene3D" id="3.40.50.720">
    <property type="entry name" value="NAD(P)-binding Rossmann-like Domain"/>
    <property type="match status" value="1"/>
</dbReference>
<keyword evidence="2" id="KW-0812">Transmembrane</keyword>
<feature type="domain" description="RCK N-terminal" evidence="3">
    <location>
        <begin position="143"/>
        <end position="263"/>
    </location>
</feature>
<sequence>MRFRMRERFQTEGELDGLPPHALLNILRLPEEEYRSPWRLIGRRMLYALGLILGVALLTYRGRAGYAGVETFIDALYYSTITLSTTGYGDVTPVSQQERLITALIVTPLRIIFLALLVGTTLTVLTKESRQTFMIRRWRKRMRNHTIVIGYGTKGRSAVAALLADGVSPSQIVVVDLDREALDLANAQGLVTVHGSATRSDVLKLAGVNRARAVVVAPNQDDTAVLVTLSVREIAPSATIIASVRESDNSHLLRQSGADSVVVSSETAGRLMGLATVTPSVTEMMEDLLSPDEGFSIAERPAKEEEVGGNPRVLEDIVLGIVRSGALYRIDSAEAETVEPGDRILYVRGMGNLEEGE</sequence>
<dbReference type="GO" id="GO:0006813">
    <property type="term" value="P:potassium ion transport"/>
    <property type="evidence" value="ECO:0007669"/>
    <property type="project" value="InterPro"/>
</dbReference>
<name>A0A2W5B5Y6_9CORY</name>
<evidence type="ECO:0000256" key="1">
    <source>
        <dbReference type="ARBA" id="ARBA00004651"/>
    </source>
</evidence>
<dbReference type="PANTHER" id="PTHR43833">
    <property type="entry name" value="POTASSIUM CHANNEL PROTEIN 2-RELATED-RELATED"/>
    <property type="match status" value="1"/>
</dbReference>